<feature type="compositionally biased region" description="Basic and acidic residues" evidence="5">
    <location>
        <begin position="401"/>
        <end position="414"/>
    </location>
</feature>
<feature type="region of interest" description="Disordered" evidence="5">
    <location>
        <begin position="893"/>
        <end position="912"/>
    </location>
</feature>
<evidence type="ECO:0000256" key="5">
    <source>
        <dbReference type="SAM" id="MobiDB-lite"/>
    </source>
</evidence>
<comment type="similarity">
    <text evidence="3">Belongs to the CPSF1 family.</text>
</comment>
<evidence type="ECO:0000256" key="3">
    <source>
        <dbReference type="ARBA" id="ARBA00038446"/>
    </source>
</evidence>
<dbReference type="InterPro" id="IPR018846">
    <property type="entry name" value="Beta-prop_RSE1/DDB1/CPSF1_1st"/>
</dbReference>
<sequence length="1436" mass="160797">MYAVYRQAHSPTAIEFSVYCNFISNVERNLVVAGTSQLYVYRIIHDVEVKEPLAIRKEKLEQVACFSLFGNVMSMASVQLVGANRDALLLSFKDAKVPETSQLILSVVEYDPGTHDLKTLSLHFFEEPELRDGFVQNLHIPMVRVDPENRCAVMLVYGTQLVVLPFRKDTLTDEQEGVVEGPKSSFLPSYIIDVRELDEKLLNIVDMKFLHGYYEPTLLILYEPNQTWPGRVAVRQDTCSIVAISLNIMQKVHPVIWSLSNLPFDCTQVMAVPKPIGGVVVFAVNSLLYLNQSVPPYGVSLNTQTTGTTAFPLRIQEEVKITLDCSQSSFIGSDKMVISLKGGEIYVLTLITDGMRSVRAFHLDKAAASVLTTCMMTMEPGYLFLGSRLGNSLLLKYTEKYQENPEKPPEEPPSKKKRGDSSTKLTAGKNQLPDEVDEIEVYGSEAASGTQLATYSFEVCDSILNIGPCAGASMGEPAFLSEEFQTNPEPDLEIVVCSGFGKNGGLSVLQRSIRPQVVTTFELPGCHDMWTVISNEVKEKGEGETPEEEEEEKTVPAPVEDDKKKHGFLILSREDSTMILQTGQEIMELDTSGFATQGPTVFAGNIGDNKYIIQVSPMGIRLLEGVTQLHFIPVDLGSPIVQCSVADPYVVIMTADGVVTMFVLKTDSYMGKTHRLALQKPQIAAQPRVITLCAFRDVSGMFTTENNVYQSTSLPCLFFSNTVDDEEEMLYGDCNPAGITPTKDESHPAYRLSSGALGGGSEGRSGRAEPTHWCMMVRENGVMEIYQLPDWRLVFLVKNFPVGQRVLVDSSAGQSAAQGEGKKEEVTRQGEIPLVKEVALVSLGNNHCRPYLLVHVEQELLIYEAFPYDQQQAQSNLKVRFKKMPHNINFREKKSKVKKDKKAEGQAGLSEEGPTVVKGRVARFRYFEDISGYSGVFICGPSPHWMLVTSRGAMRLHPMTIDGPIESFSPFHNINCPKGFLYFNKQGELRISVLPTYLSYDAPWPVRKIPLRCTVHYVSYHVESKVYAVCTSVKDPCTRIPRMTGEEKEFETIDRDERYIPPQQENFSIQLISPVSWEAIPNTRIDLEEWEHVTCMKTVALRSQETVSGLKGYIAAGTCLMQGEEVTCRGRILILDVIEVVPEPGQPLTKNKFKVLYEKEQKGPVTALCHCSGYLVSAIGQKIFLWSLKDNDLTGMAFIDTQLYIHQMFSIKNFILAADVMKSISLLRYQPESKTLSLISRDAKPLEVYSVEFMVDNNQLGFLVSDRDQNLSVYMYLPEAKESFGGMRLLRRADFNVGAHVNAFWRMPCRGALDTATKKTLAWDNKHITWFATLDGGLGLLLPMQEKTYRRLLMLQNALTTMLPHHAGLNPKAFRMLHADRRQLQNAVRNILDGELLNKYLYLSTMERSELAKKIGTTSDIVLDDLLEVDRVTAHF</sequence>
<dbReference type="Gene3D" id="2.130.10.10">
    <property type="entry name" value="YVTN repeat-like/Quinoprotein amine dehydrogenase"/>
    <property type="match status" value="2"/>
</dbReference>
<keyword evidence="10" id="KW-1185">Reference proteome</keyword>
<feature type="domain" description="RSE1/DDB1/CPSF1 first beta-propeller" evidence="7">
    <location>
        <begin position="14"/>
        <end position="404"/>
    </location>
</feature>
<dbReference type="FunFam" id="2.130.10.10:FF:002223">
    <property type="entry name" value="Cleavage and polyadenylation specific factor 1"/>
    <property type="match status" value="1"/>
</dbReference>
<dbReference type="Pfam" id="PF10433">
    <property type="entry name" value="Beta-prop_RSE1_1st"/>
    <property type="match status" value="1"/>
</dbReference>
<reference evidence="9" key="2">
    <citation type="submission" date="2025-09" db="UniProtKB">
        <authorList>
            <consortium name="Ensembl"/>
        </authorList>
    </citation>
    <scope>IDENTIFICATION</scope>
</reference>
<proteinExistence type="inferred from homology"/>
<dbReference type="PANTHER" id="PTHR10644">
    <property type="entry name" value="DNA REPAIR/RNA PROCESSING CPSF FAMILY"/>
    <property type="match status" value="1"/>
</dbReference>
<feature type="domain" description="RSE1/DDB1/CPSF1 C-terminal" evidence="6">
    <location>
        <begin position="1067"/>
        <end position="1401"/>
    </location>
</feature>
<accession>A0A8C8CBP9</accession>
<feature type="region of interest" description="Disordered" evidence="5">
    <location>
        <begin position="401"/>
        <end position="430"/>
    </location>
</feature>
<dbReference type="GO" id="GO:0003676">
    <property type="term" value="F:nucleic acid binding"/>
    <property type="evidence" value="ECO:0007669"/>
    <property type="project" value="InterPro"/>
</dbReference>
<feature type="region of interest" description="Disordered" evidence="5">
    <location>
        <begin position="538"/>
        <end position="558"/>
    </location>
</feature>
<reference evidence="9" key="1">
    <citation type="submission" date="2025-08" db="UniProtKB">
        <authorList>
            <consortium name="Ensembl"/>
        </authorList>
    </citation>
    <scope>IDENTIFICATION</scope>
</reference>
<name>A0A8C8CBP9_ONCTS</name>
<dbReference type="Proteomes" id="UP000694402">
    <property type="component" value="Unassembled WGS sequence"/>
</dbReference>
<evidence type="ECO:0000259" key="7">
    <source>
        <dbReference type="Pfam" id="PF10433"/>
    </source>
</evidence>
<organism evidence="9 10">
    <name type="scientific">Oncorhynchus tshawytscha</name>
    <name type="common">Chinook salmon</name>
    <name type="synonym">Salmo tshawytscha</name>
    <dbReference type="NCBI Taxonomy" id="74940"/>
    <lineage>
        <taxon>Eukaryota</taxon>
        <taxon>Metazoa</taxon>
        <taxon>Chordata</taxon>
        <taxon>Craniata</taxon>
        <taxon>Vertebrata</taxon>
        <taxon>Euteleostomi</taxon>
        <taxon>Actinopterygii</taxon>
        <taxon>Neopterygii</taxon>
        <taxon>Teleostei</taxon>
        <taxon>Protacanthopterygii</taxon>
        <taxon>Salmoniformes</taxon>
        <taxon>Salmonidae</taxon>
        <taxon>Salmoninae</taxon>
        <taxon>Oncorhynchus</taxon>
    </lineage>
</organism>
<dbReference type="InterPro" id="IPR050358">
    <property type="entry name" value="RSE1/DDB1/CFT1"/>
</dbReference>
<protein>
    <recommendedName>
        <fullName evidence="4">Cleavage and polyadenylation specificity factor subunit 1</fullName>
    </recommendedName>
</protein>
<gene>
    <name evidence="9" type="primary">CPSF1</name>
</gene>
<dbReference type="InterPro" id="IPR004871">
    <property type="entry name" value="RSE1/DDB1/CPSF1_C"/>
</dbReference>
<dbReference type="Pfam" id="PF23726">
    <property type="entry name" value="Beta-prop_RSE1_2nd"/>
    <property type="match status" value="1"/>
</dbReference>
<dbReference type="Gene3D" id="1.10.150.910">
    <property type="match status" value="1"/>
</dbReference>
<evidence type="ECO:0000313" key="9">
    <source>
        <dbReference type="Ensembl" id="ENSOTSP00005009450.2"/>
    </source>
</evidence>
<evidence type="ECO:0000259" key="8">
    <source>
        <dbReference type="Pfam" id="PF23726"/>
    </source>
</evidence>
<dbReference type="InterPro" id="IPR058543">
    <property type="entry name" value="Beta-prop_RSE1/DDB1/CPSF1_2nd"/>
</dbReference>
<dbReference type="FunFam" id="2.130.10.10:FF:000544">
    <property type="entry name" value="cleavage and polyadenylation specificity factor subunit 1"/>
    <property type="match status" value="1"/>
</dbReference>
<dbReference type="FunFam" id="2.130.10.10:FF:000100">
    <property type="entry name" value="Cleavage and polyadenylation specificity factor subunit 1"/>
    <property type="match status" value="1"/>
</dbReference>
<keyword evidence="2" id="KW-0539">Nucleus</keyword>
<dbReference type="GO" id="GO:0031123">
    <property type="term" value="P:RNA 3'-end processing"/>
    <property type="evidence" value="ECO:0007669"/>
    <property type="project" value="UniProtKB-ARBA"/>
</dbReference>
<evidence type="ECO:0000256" key="2">
    <source>
        <dbReference type="ARBA" id="ARBA00023242"/>
    </source>
</evidence>
<dbReference type="FunFam" id="2.130.10.10:FF:000118">
    <property type="entry name" value="Cleavage and polyadenylation specificity factor subunit 1"/>
    <property type="match status" value="1"/>
</dbReference>
<dbReference type="InterPro" id="IPR015943">
    <property type="entry name" value="WD40/YVTN_repeat-like_dom_sf"/>
</dbReference>
<dbReference type="Ensembl" id="ENSOTST00005010411.2">
    <property type="protein sequence ID" value="ENSOTSP00005009450.2"/>
    <property type="gene ID" value="ENSOTSG00005002045.2"/>
</dbReference>
<evidence type="ECO:0000259" key="6">
    <source>
        <dbReference type="Pfam" id="PF03178"/>
    </source>
</evidence>
<dbReference type="GeneTree" id="ENSGT00950000183151"/>
<evidence type="ECO:0000313" key="10">
    <source>
        <dbReference type="Proteomes" id="UP000694402"/>
    </source>
</evidence>
<evidence type="ECO:0000256" key="1">
    <source>
        <dbReference type="ARBA" id="ARBA00004642"/>
    </source>
</evidence>
<dbReference type="Pfam" id="PF03178">
    <property type="entry name" value="CPSF_A"/>
    <property type="match status" value="1"/>
</dbReference>
<evidence type="ECO:0000256" key="4">
    <source>
        <dbReference type="ARBA" id="ARBA00068483"/>
    </source>
</evidence>
<comment type="subcellular location">
    <subcellularLocation>
        <location evidence="1">Nucleus</location>
        <location evidence="1">Nucleoplasm</location>
    </subcellularLocation>
</comment>
<feature type="domain" description="RSE1/DDB1/CPSF1 second beta-propeller" evidence="8">
    <location>
        <begin position="515"/>
        <end position="993"/>
    </location>
</feature>
<dbReference type="FunFam" id="1.10.150.910:FF:000005">
    <property type="entry name" value="Cleavage and polyadenylation specific factor 1"/>
    <property type="match status" value="1"/>
</dbReference>
<dbReference type="GO" id="GO:0005654">
    <property type="term" value="C:nucleoplasm"/>
    <property type="evidence" value="ECO:0007669"/>
    <property type="project" value="UniProtKB-SubCell"/>
</dbReference>